<name>A0A165UDC6_9AGAM</name>
<gene>
    <name evidence="4" type="ORF">NEOLEDRAFT_1059295</name>
</gene>
<sequence length="1408" mass="156666">MASIVKSKLKASRDALNKKDYKAARSHASMVLEFEPENYNATVFLALALLELGEHNESEQVIWLPAYLAPKGLSRFYERVENWEKYGEVLRRTAHLLANSNDATKCAETLQKYMDLRRENGSVTQAIEALSLFLPESPFYLVLSTLPPPDPTNPTATTTFATQVAIHNSLPILEEIVSILEKEEEETFTKEFDKRRTRLNAAGPEQLKKDIGRELWSTSRLPRLYSEILNHPNTSDETRRAVEAKLLRHRQHYLFALPDSEEKFKVAEEVESLIDGVVLLGLPDELAWLLYIDGIDSETLEGYDYSVFWRFVDLFPSTPMSKLVLGYFAYKGIRNLDEEYEDENSVVEPDSGAQVDAFLKLHDSTVSHHIMAHVYLQEQEYQSAIKVAESGLVLLRRVESDRAKRMPMKEKALNIILAMSLVHLFPPKHHARAIPILDDVLSQDPNNVACLMGRGYVLQNAGKWAEATDFFKRAVTCATRDPDTHVRAMEECAWCGIQLGSLAEASTSLREVLDLLESMKNKEVDKARCWWRLGRCLWEMGDDRREEAYRMFITSLKHSPSYAPAFTSLGIYYADFVFPPDPTRASKCFQKAFELDAREAYAARRLAEGFAEDREWDLVEVVARRTIEGEGGLSGGVDGAVQTAAGRYLPTNAWAWKALGVVELNRRNYSQAIQNLQVALRGDDTDELSWLRLGEAYSKSGRHIAALKALGRAHELRADNWICSYLIADVQRQAAQYDEAIQSFENILGDLPSELGVILSLAQTYLDQGLAQSAAGFIGRSEYSFLTSIVRSLQALSVGSSGHGVAWKIIGDALFYLSQFPSFFDPSHAHDLFSRVAALVSADFSGHLTNIVSFPIEVSDPPHGGLALRLAIASYDHRISLGLDEGAAASAWFDQGISAYSLSRKTSKPQLAEKTLQRAISSVKEALRIEPDNDNFWNALGNMHFEQQPKIAQHAYIRALEVNSKDAVTWTNLGLLYLHNEDQELARETLSRAQTLDPDHVPAWLGQAFLALSYGKEVEARALFEHAVGLSADVPEADLEYAERTFAKLSSLSQRRQSHLDILLPVFFVLDRFCRRCPEDIHGLHLMSLVCEHIGHIALGLEKTEQAIAILEKAYEESEDPVIEQQFIIANTTLGRLRLAGHDYSGAVESFETVTNLLSGDEQPATRVLLVQAMFGAGLASFKLGDVGRAQGLLEEAWHASTEDVFLKAQVSVLLAQVLWGTGTVESQETAKSRLLECIADDPENLAAIAALAGMGILTDDDDLVDATLSEIVSLPVDRRHGLDPARDVTQLLIKHHLGQNNISDALSVAQQALLHEPAQQDVRRETASLILQRGDADSALAILSGAQSQGNIEDQRKSSRLHAAALALDEEGDSAQARKIAQKSIMLAPWDTDNWKTFAFTHCQSGS</sequence>
<feature type="repeat" description="TPR" evidence="3">
    <location>
        <begin position="967"/>
        <end position="1000"/>
    </location>
</feature>
<reference evidence="4 5" key="1">
    <citation type="journal article" date="2016" name="Mol. Biol. Evol.">
        <title>Comparative Genomics of Early-Diverging Mushroom-Forming Fungi Provides Insights into the Origins of Lignocellulose Decay Capabilities.</title>
        <authorList>
            <person name="Nagy L.G."/>
            <person name="Riley R."/>
            <person name="Tritt A."/>
            <person name="Adam C."/>
            <person name="Daum C."/>
            <person name="Floudas D."/>
            <person name="Sun H."/>
            <person name="Yadav J.S."/>
            <person name="Pangilinan J."/>
            <person name="Larsson K.H."/>
            <person name="Matsuura K."/>
            <person name="Barry K."/>
            <person name="Labutti K."/>
            <person name="Kuo R."/>
            <person name="Ohm R.A."/>
            <person name="Bhattacharya S.S."/>
            <person name="Shirouzu T."/>
            <person name="Yoshinaga Y."/>
            <person name="Martin F.M."/>
            <person name="Grigoriev I.V."/>
            <person name="Hibbett D.S."/>
        </authorList>
    </citation>
    <scope>NUCLEOTIDE SEQUENCE [LARGE SCALE GENOMIC DNA]</scope>
    <source>
        <strain evidence="4 5">HHB14362 ss-1</strain>
    </source>
</reference>
<dbReference type="InterPro" id="IPR011990">
    <property type="entry name" value="TPR-like_helical_dom_sf"/>
</dbReference>
<evidence type="ECO:0000313" key="4">
    <source>
        <dbReference type="EMBL" id="KZT27982.1"/>
    </source>
</evidence>
<dbReference type="STRING" id="1314782.A0A165UDC6"/>
<dbReference type="PANTHER" id="PTHR15704">
    <property type="entry name" value="SUPERKILLER 3 PROTEIN-RELATED"/>
    <property type="match status" value="1"/>
</dbReference>
<dbReference type="OrthoDB" id="421075at2759"/>
<dbReference type="PROSITE" id="PS50005">
    <property type="entry name" value="TPR"/>
    <property type="match status" value="3"/>
</dbReference>
<feature type="repeat" description="TPR" evidence="3">
    <location>
        <begin position="653"/>
        <end position="686"/>
    </location>
</feature>
<dbReference type="InterPro" id="IPR040962">
    <property type="entry name" value="TPR_22"/>
</dbReference>
<proteinExistence type="predicted"/>
<dbReference type="Pfam" id="PF18833">
    <property type="entry name" value="TPR_22"/>
    <property type="match status" value="1"/>
</dbReference>
<keyword evidence="2 3" id="KW-0802">TPR repeat</keyword>
<dbReference type="GO" id="GO:0006401">
    <property type="term" value="P:RNA catabolic process"/>
    <property type="evidence" value="ECO:0007669"/>
    <property type="project" value="InterPro"/>
</dbReference>
<dbReference type="SMART" id="SM00028">
    <property type="entry name" value="TPR"/>
    <property type="match status" value="12"/>
</dbReference>
<feature type="repeat" description="TPR" evidence="3">
    <location>
        <begin position="687"/>
        <end position="720"/>
    </location>
</feature>
<evidence type="ECO:0000256" key="3">
    <source>
        <dbReference type="PROSITE-ProRule" id="PRU00339"/>
    </source>
</evidence>
<evidence type="ECO:0000256" key="1">
    <source>
        <dbReference type="ARBA" id="ARBA00022737"/>
    </source>
</evidence>
<dbReference type="InParanoid" id="A0A165UDC6"/>
<evidence type="ECO:0000313" key="5">
    <source>
        <dbReference type="Proteomes" id="UP000076761"/>
    </source>
</evidence>
<dbReference type="InterPro" id="IPR039226">
    <property type="entry name" value="Ski3/TTC37"/>
</dbReference>
<dbReference type="InterPro" id="IPR019734">
    <property type="entry name" value="TPR_rpt"/>
</dbReference>
<dbReference type="PANTHER" id="PTHR15704:SF7">
    <property type="entry name" value="SUPERKILLER COMPLEX PROTEIN 3"/>
    <property type="match status" value="1"/>
</dbReference>
<dbReference type="GO" id="GO:0055087">
    <property type="term" value="C:Ski complex"/>
    <property type="evidence" value="ECO:0007669"/>
    <property type="project" value="InterPro"/>
</dbReference>
<dbReference type="Pfam" id="PF13432">
    <property type="entry name" value="TPR_16"/>
    <property type="match status" value="3"/>
</dbReference>
<keyword evidence="1" id="KW-0677">Repeat</keyword>
<protein>
    <submittedName>
        <fullName evidence="4">TPR-like protein</fullName>
    </submittedName>
</protein>
<dbReference type="Pfam" id="PF13181">
    <property type="entry name" value="TPR_8"/>
    <property type="match status" value="1"/>
</dbReference>
<dbReference type="EMBL" id="KV425559">
    <property type="protein sequence ID" value="KZT27982.1"/>
    <property type="molecule type" value="Genomic_DNA"/>
</dbReference>
<dbReference type="Proteomes" id="UP000076761">
    <property type="component" value="Unassembled WGS sequence"/>
</dbReference>
<dbReference type="Gene3D" id="1.25.40.10">
    <property type="entry name" value="Tetratricopeptide repeat domain"/>
    <property type="match status" value="4"/>
</dbReference>
<keyword evidence="5" id="KW-1185">Reference proteome</keyword>
<accession>A0A165UDC6</accession>
<dbReference type="SUPFAM" id="SSF48452">
    <property type="entry name" value="TPR-like"/>
    <property type="match status" value="5"/>
</dbReference>
<organism evidence="4 5">
    <name type="scientific">Neolentinus lepideus HHB14362 ss-1</name>
    <dbReference type="NCBI Taxonomy" id="1314782"/>
    <lineage>
        <taxon>Eukaryota</taxon>
        <taxon>Fungi</taxon>
        <taxon>Dikarya</taxon>
        <taxon>Basidiomycota</taxon>
        <taxon>Agaricomycotina</taxon>
        <taxon>Agaricomycetes</taxon>
        <taxon>Gloeophyllales</taxon>
        <taxon>Gloeophyllaceae</taxon>
        <taxon>Neolentinus</taxon>
    </lineage>
</organism>
<dbReference type="FunCoup" id="A0A165UDC6">
    <property type="interactions" value="271"/>
</dbReference>
<evidence type="ECO:0000256" key="2">
    <source>
        <dbReference type="ARBA" id="ARBA00022803"/>
    </source>
</evidence>